<proteinExistence type="predicted"/>
<evidence type="ECO:0000313" key="2">
    <source>
        <dbReference type="EMBL" id="KAL0420941.1"/>
    </source>
</evidence>
<reference evidence="2" key="1">
    <citation type="submission" date="2020-06" db="EMBL/GenBank/DDBJ databases">
        <authorList>
            <person name="Li T."/>
            <person name="Hu X."/>
            <person name="Zhang T."/>
            <person name="Song X."/>
            <person name="Zhang H."/>
            <person name="Dai N."/>
            <person name="Sheng W."/>
            <person name="Hou X."/>
            <person name="Wei L."/>
        </authorList>
    </citation>
    <scope>NUCLEOTIDE SEQUENCE</scope>
    <source>
        <strain evidence="2">KEN1</strain>
        <tissue evidence="2">Leaf</tissue>
    </source>
</reference>
<sequence length="218" mass="25591">MGATLTVWQDPWHPLGVLIHRFPRGPQVIGISLETKLSVVIHNGTWNWPEILDIQHRDITDTLPPLERADRICWNGSNDFTTMEAYHLFQPTGPKVNWSSLLLGPYRIARNCFILWLAILERLSTLDCAWWQGQDRSSVLYARGIAETHDHLFFGCEYFRRCLQKLRSEVHFSLSFQSWRPNVDWVARHWRGRHPLNAASRALLASLVFHIWMERNQR</sequence>
<reference evidence="2" key="2">
    <citation type="journal article" date="2024" name="Plant">
        <title>Genomic evolution and insights into agronomic trait innovations of Sesamum species.</title>
        <authorList>
            <person name="Miao H."/>
            <person name="Wang L."/>
            <person name="Qu L."/>
            <person name="Liu H."/>
            <person name="Sun Y."/>
            <person name="Le M."/>
            <person name="Wang Q."/>
            <person name="Wei S."/>
            <person name="Zheng Y."/>
            <person name="Lin W."/>
            <person name="Duan Y."/>
            <person name="Cao H."/>
            <person name="Xiong S."/>
            <person name="Wang X."/>
            <person name="Wei L."/>
            <person name="Li C."/>
            <person name="Ma Q."/>
            <person name="Ju M."/>
            <person name="Zhao R."/>
            <person name="Li G."/>
            <person name="Mu C."/>
            <person name="Tian Q."/>
            <person name="Mei H."/>
            <person name="Zhang T."/>
            <person name="Gao T."/>
            <person name="Zhang H."/>
        </authorList>
    </citation>
    <scope>NUCLEOTIDE SEQUENCE</scope>
    <source>
        <strain evidence="2">KEN1</strain>
    </source>
</reference>
<dbReference type="AlphaFoldDB" id="A0AAW2V0P1"/>
<dbReference type="EMBL" id="JACGWN010000011">
    <property type="protein sequence ID" value="KAL0420941.1"/>
    <property type="molecule type" value="Genomic_DNA"/>
</dbReference>
<protein>
    <recommendedName>
        <fullName evidence="1">Reverse transcriptase zinc-binding domain-containing protein</fullName>
    </recommendedName>
</protein>
<dbReference type="InterPro" id="IPR026960">
    <property type="entry name" value="RVT-Znf"/>
</dbReference>
<gene>
    <name evidence="2" type="ORF">Slati_3117000</name>
</gene>
<evidence type="ECO:0000259" key="1">
    <source>
        <dbReference type="Pfam" id="PF13966"/>
    </source>
</evidence>
<name>A0AAW2V0P1_9LAMI</name>
<comment type="caution">
    <text evidence="2">The sequence shown here is derived from an EMBL/GenBank/DDBJ whole genome shotgun (WGS) entry which is preliminary data.</text>
</comment>
<accession>A0AAW2V0P1</accession>
<organism evidence="2">
    <name type="scientific">Sesamum latifolium</name>
    <dbReference type="NCBI Taxonomy" id="2727402"/>
    <lineage>
        <taxon>Eukaryota</taxon>
        <taxon>Viridiplantae</taxon>
        <taxon>Streptophyta</taxon>
        <taxon>Embryophyta</taxon>
        <taxon>Tracheophyta</taxon>
        <taxon>Spermatophyta</taxon>
        <taxon>Magnoliopsida</taxon>
        <taxon>eudicotyledons</taxon>
        <taxon>Gunneridae</taxon>
        <taxon>Pentapetalae</taxon>
        <taxon>asterids</taxon>
        <taxon>lamiids</taxon>
        <taxon>Lamiales</taxon>
        <taxon>Pedaliaceae</taxon>
        <taxon>Sesamum</taxon>
    </lineage>
</organism>
<dbReference type="Pfam" id="PF13966">
    <property type="entry name" value="zf-RVT"/>
    <property type="match status" value="1"/>
</dbReference>
<feature type="domain" description="Reverse transcriptase zinc-binding" evidence="1">
    <location>
        <begin position="80"/>
        <end position="160"/>
    </location>
</feature>